<reference evidence="1 2" key="1">
    <citation type="submission" date="2016-10" db="EMBL/GenBank/DDBJ databases">
        <title>Complete genome sequences of three Cupriavidus strains isolated from various Malaysian environments.</title>
        <authorList>
            <person name="Abdullah A.A.-A."/>
            <person name="Shafie N.A.H."/>
            <person name="Lau N.S."/>
        </authorList>
    </citation>
    <scope>NUCLEOTIDE SEQUENCE [LARGE SCALE GENOMIC DNA]</scope>
    <source>
        <strain evidence="1 2">USMAA1020</strain>
    </source>
</reference>
<dbReference type="Proteomes" id="UP000177515">
    <property type="component" value="Chromosome 2"/>
</dbReference>
<proteinExistence type="predicted"/>
<gene>
    <name evidence="1" type="ORF">BKK80_31120</name>
</gene>
<protein>
    <submittedName>
        <fullName evidence="1">Uncharacterized protein</fullName>
    </submittedName>
</protein>
<evidence type="ECO:0000313" key="1">
    <source>
        <dbReference type="EMBL" id="AOZ10100.1"/>
    </source>
</evidence>
<accession>A0ABM6FE33</accession>
<name>A0ABM6FE33_9BURK</name>
<dbReference type="RefSeq" id="WP_071018689.1">
    <property type="nucleotide sequence ID" value="NZ_CP017755.1"/>
</dbReference>
<organism evidence="1 2">
    <name type="scientific">Cupriavidus malaysiensis</name>
    <dbReference type="NCBI Taxonomy" id="367825"/>
    <lineage>
        <taxon>Bacteria</taxon>
        <taxon>Pseudomonadati</taxon>
        <taxon>Pseudomonadota</taxon>
        <taxon>Betaproteobacteria</taxon>
        <taxon>Burkholderiales</taxon>
        <taxon>Burkholderiaceae</taxon>
        <taxon>Cupriavidus</taxon>
    </lineage>
</organism>
<keyword evidence="2" id="KW-1185">Reference proteome</keyword>
<sequence length="73" mass="7658">MKLLHLALPCVVTLALAAVPLLYRSAASGSDRAVIERVRTQRPVYAGGHLHHHLFEPLPLAGVAASAPAAKAD</sequence>
<dbReference type="EMBL" id="CP017755">
    <property type="protein sequence ID" value="AOZ10100.1"/>
    <property type="molecule type" value="Genomic_DNA"/>
</dbReference>
<evidence type="ECO:0000313" key="2">
    <source>
        <dbReference type="Proteomes" id="UP000177515"/>
    </source>
</evidence>